<evidence type="ECO:0000313" key="2">
    <source>
        <dbReference type="EMBL" id="QDQ09562.1"/>
    </source>
</evidence>
<protein>
    <submittedName>
        <fullName evidence="2">NAD-dependent epimerase/dehydratase family protein</fullName>
    </submittedName>
</protein>
<dbReference type="EMBL" id="CP040916">
    <property type="protein sequence ID" value="QDQ09562.1"/>
    <property type="molecule type" value="Genomic_DNA"/>
</dbReference>
<gene>
    <name evidence="2" type="ORF">FH965_02455</name>
</gene>
<name>A0A516R1N7_STRST</name>
<dbReference type="PANTHER" id="PTHR43162">
    <property type="match status" value="1"/>
</dbReference>
<evidence type="ECO:0000313" key="3">
    <source>
        <dbReference type="Proteomes" id="UP000316806"/>
    </source>
</evidence>
<feature type="domain" description="NAD(P)-binding" evidence="1">
    <location>
        <begin position="10"/>
        <end position="182"/>
    </location>
</feature>
<dbReference type="RefSeq" id="WP_144001140.1">
    <property type="nucleotide sequence ID" value="NZ_CP040916.1"/>
</dbReference>
<dbReference type="PANTHER" id="PTHR43162:SF1">
    <property type="entry name" value="PRESTALK A DIFFERENTIATION PROTEIN A"/>
    <property type="match status" value="1"/>
</dbReference>
<dbReference type="SUPFAM" id="SSF51735">
    <property type="entry name" value="NAD(P)-binding Rossmann-fold domains"/>
    <property type="match status" value="1"/>
</dbReference>
<dbReference type="InterPro" id="IPR016040">
    <property type="entry name" value="NAD(P)-bd_dom"/>
</dbReference>
<reference evidence="2 3" key="1">
    <citation type="journal article" date="2019" name="J. Ind. Microbiol. Biotechnol.">
        <title>The complete genomic sequence of Streptomyces spectabilis NRRL-2792 and identification of secondary metabolite biosynthetic gene clusters.</title>
        <authorList>
            <person name="Sinha A."/>
            <person name="Phillips-Salemka S."/>
            <person name="Niraula T.A."/>
            <person name="Short K.A."/>
            <person name="Niraula N.P."/>
        </authorList>
    </citation>
    <scope>NUCLEOTIDE SEQUENCE [LARGE SCALE GENOMIC DNA]</scope>
    <source>
        <strain evidence="2 3">NRRL 2792</strain>
    </source>
</reference>
<dbReference type="AlphaFoldDB" id="A0A516R1N7"/>
<sequence>MTQPRILVTGATGRVGGAVVAQLHAAGVPVRALVRGEADFPEGVQAVRGDLGDPASLDAALEGVDAVFLVWPFLSAEGASDVIDVIGKHARRVVYLSSAGVGGQGDKPGEAITMFHTELERLVEASGLQWTALRPTGFASNTLGWAEEVRAAGTVRAPLAKLARPLIHEADMAAVAVQALTSDALLGARPLITGPELITQERQAALIGEAIGRPVRFEEVALEEAVEQMKAAGYPAELVEAVLPAQAEMLENPEPVNDEVERITGTPARSFHQWAADHAADFR</sequence>
<organism evidence="2 3">
    <name type="scientific">Streptomyces spectabilis</name>
    <dbReference type="NCBI Taxonomy" id="68270"/>
    <lineage>
        <taxon>Bacteria</taxon>
        <taxon>Bacillati</taxon>
        <taxon>Actinomycetota</taxon>
        <taxon>Actinomycetes</taxon>
        <taxon>Kitasatosporales</taxon>
        <taxon>Streptomycetaceae</taxon>
        <taxon>Streptomyces</taxon>
    </lineage>
</organism>
<accession>A0A516R1N7</accession>
<dbReference type="InterPro" id="IPR036291">
    <property type="entry name" value="NAD(P)-bd_dom_sf"/>
</dbReference>
<dbReference type="Gene3D" id="3.40.50.720">
    <property type="entry name" value="NAD(P)-binding Rossmann-like Domain"/>
    <property type="match status" value="1"/>
</dbReference>
<dbReference type="Gene3D" id="3.90.25.10">
    <property type="entry name" value="UDP-galactose 4-epimerase, domain 1"/>
    <property type="match status" value="1"/>
</dbReference>
<proteinExistence type="predicted"/>
<dbReference type="Proteomes" id="UP000316806">
    <property type="component" value="Chromosome"/>
</dbReference>
<evidence type="ECO:0000259" key="1">
    <source>
        <dbReference type="Pfam" id="PF13460"/>
    </source>
</evidence>
<dbReference type="InterPro" id="IPR051604">
    <property type="entry name" value="Ergot_Alk_Oxidoreductase"/>
</dbReference>
<dbReference type="Pfam" id="PF13460">
    <property type="entry name" value="NAD_binding_10"/>
    <property type="match status" value="1"/>
</dbReference>